<gene>
    <name evidence="2" type="ORF">KH315_08705</name>
</gene>
<feature type="signal peptide" evidence="1">
    <location>
        <begin position="1"/>
        <end position="24"/>
    </location>
</feature>
<dbReference type="AlphaFoldDB" id="A0A9E1GKY4"/>
<protein>
    <submittedName>
        <fullName evidence="2">TraU family protein</fullName>
    </submittedName>
</protein>
<dbReference type="Pfam" id="PF06834">
    <property type="entry name" value="TraU"/>
    <property type="match status" value="1"/>
</dbReference>
<dbReference type="Proteomes" id="UP000811365">
    <property type="component" value="Unassembled WGS sequence"/>
</dbReference>
<dbReference type="InterPro" id="IPR009649">
    <property type="entry name" value="TraU"/>
</dbReference>
<dbReference type="EMBL" id="JAGZYH010000029">
    <property type="protein sequence ID" value="MBS6622223.1"/>
    <property type="molecule type" value="Genomic_DNA"/>
</dbReference>
<name>A0A9E1GKY4_9FIRM</name>
<organism evidence="2 3">
    <name type="scientific">Faecalibacterium prausnitzii</name>
    <dbReference type="NCBI Taxonomy" id="853"/>
    <lineage>
        <taxon>Bacteria</taxon>
        <taxon>Bacillati</taxon>
        <taxon>Bacillota</taxon>
        <taxon>Clostridia</taxon>
        <taxon>Eubacteriales</taxon>
        <taxon>Oscillospiraceae</taxon>
        <taxon>Faecalibacterium</taxon>
    </lineage>
</organism>
<evidence type="ECO:0000313" key="2">
    <source>
        <dbReference type="EMBL" id="MBS6622223.1"/>
    </source>
</evidence>
<proteinExistence type="predicted"/>
<keyword evidence="1" id="KW-0732">Signal</keyword>
<evidence type="ECO:0000313" key="3">
    <source>
        <dbReference type="Proteomes" id="UP000811365"/>
    </source>
</evidence>
<reference evidence="2" key="1">
    <citation type="submission" date="2021-02" db="EMBL/GenBank/DDBJ databases">
        <title>Infant gut strain persistence is associated with maternal origin, phylogeny, and functional potential including surface adhesion and iron acquisition.</title>
        <authorList>
            <person name="Lou Y.C."/>
        </authorList>
    </citation>
    <scope>NUCLEOTIDE SEQUENCE</scope>
    <source>
        <strain evidence="2">L2_039_000G1_dasL2_039_000G1_maxbin2.maxbin.077</strain>
    </source>
</reference>
<comment type="caution">
    <text evidence="2">The sequence shown here is derived from an EMBL/GenBank/DDBJ whole genome shotgun (WGS) entry which is preliminary data.</text>
</comment>
<sequence>MSSTTRKVAVLAASFLLATSPAFALDESGPGCYDAEVLGAKLLTAVCWDCVFPILNSNAVIIGDKDRIPPGAADDKFLGACMCYDNLGVPKFGFRTSFWEPIRLVELERQSGCSSVLGGVRLPFNRLNQGQQQKLSTSDEVGNDGKTYRHYHYYTFPLMYMLDMWVPSRCNPGGYMDLDLLYFSEVDPTWNNDEIAFFTHPEAALIASPLGPIACVPDVFGANVGQPIQQLYWCAGSWGVIFPTSGNVLSREGTMKTTSLMAA</sequence>
<feature type="non-terminal residue" evidence="2">
    <location>
        <position position="263"/>
    </location>
</feature>
<accession>A0A9E1GKY4</accession>
<evidence type="ECO:0000256" key="1">
    <source>
        <dbReference type="SAM" id="SignalP"/>
    </source>
</evidence>
<feature type="chain" id="PRO_5039351499" evidence="1">
    <location>
        <begin position="25"/>
        <end position="263"/>
    </location>
</feature>